<evidence type="ECO:0000313" key="4">
    <source>
        <dbReference type="EMBL" id="MPM83073.1"/>
    </source>
</evidence>
<dbReference type="SUPFAM" id="SSF55729">
    <property type="entry name" value="Acyl-CoA N-acyltransferases (Nat)"/>
    <property type="match status" value="1"/>
</dbReference>
<evidence type="ECO:0000256" key="1">
    <source>
        <dbReference type="ARBA" id="ARBA00022679"/>
    </source>
</evidence>
<dbReference type="PANTHER" id="PTHR43072:SF23">
    <property type="entry name" value="UPF0039 PROTEIN C11D3.02C"/>
    <property type="match status" value="1"/>
</dbReference>
<dbReference type="Gene3D" id="3.40.630.30">
    <property type="match status" value="1"/>
</dbReference>
<gene>
    <name evidence="4" type="primary">bar_4</name>
    <name evidence="4" type="ORF">SDC9_130136</name>
</gene>
<sequence>MEFEIRALTEADWPDVSRIYQLGMDTNRATFQSECPSWDEWNRSHLKPCRLVIAKDGVVLGWAALTAVSGRCVYAGVAEVSIYIDPDAQGKGVGTQLLNALIVNSELEGFWTLQSGIMQDNEPSIRLHARCGFRMVGYRERIGKDRFGVWRNTVLMERRSSSDRFSGDCSCSGCK</sequence>
<accession>A0A645D1T3</accession>
<feature type="domain" description="N-acetyltransferase" evidence="3">
    <location>
        <begin position="3"/>
        <end position="161"/>
    </location>
</feature>
<proteinExistence type="predicted"/>
<dbReference type="GO" id="GO:0102971">
    <property type="term" value="F:phosphinothricin N-acetyltransferase activity"/>
    <property type="evidence" value="ECO:0007669"/>
    <property type="project" value="UniProtKB-EC"/>
</dbReference>
<dbReference type="AlphaFoldDB" id="A0A645D1T3"/>
<dbReference type="PROSITE" id="PS51186">
    <property type="entry name" value="GNAT"/>
    <property type="match status" value="1"/>
</dbReference>
<organism evidence="4">
    <name type="scientific">bioreactor metagenome</name>
    <dbReference type="NCBI Taxonomy" id="1076179"/>
    <lineage>
        <taxon>unclassified sequences</taxon>
        <taxon>metagenomes</taxon>
        <taxon>ecological metagenomes</taxon>
    </lineage>
</organism>
<protein>
    <submittedName>
        <fullName evidence="4">Phosphinothricin N-acetyltransferase</fullName>
        <ecNumber evidence="4">2.3.1.183</ecNumber>
    </submittedName>
</protein>
<reference evidence="4" key="1">
    <citation type="submission" date="2019-08" db="EMBL/GenBank/DDBJ databases">
        <authorList>
            <person name="Kucharzyk K."/>
            <person name="Murdoch R.W."/>
            <person name="Higgins S."/>
            <person name="Loffler F."/>
        </authorList>
    </citation>
    <scope>NUCLEOTIDE SEQUENCE</scope>
</reference>
<comment type="caution">
    <text evidence="4">The sequence shown here is derived from an EMBL/GenBank/DDBJ whole genome shotgun (WGS) entry which is preliminary data.</text>
</comment>
<dbReference type="EC" id="2.3.1.183" evidence="4"/>
<evidence type="ECO:0000256" key="2">
    <source>
        <dbReference type="ARBA" id="ARBA00023315"/>
    </source>
</evidence>
<keyword evidence="2 4" id="KW-0012">Acyltransferase</keyword>
<dbReference type="PANTHER" id="PTHR43072">
    <property type="entry name" value="N-ACETYLTRANSFERASE"/>
    <property type="match status" value="1"/>
</dbReference>
<dbReference type="InterPro" id="IPR000182">
    <property type="entry name" value="GNAT_dom"/>
</dbReference>
<name>A0A645D1T3_9ZZZZ</name>
<keyword evidence="1 4" id="KW-0808">Transferase</keyword>
<evidence type="ECO:0000259" key="3">
    <source>
        <dbReference type="PROSITE" id="PS51186"/>
    </source>
</evidence>
<dbReference type="InterPro" id="IPR016181">
    <property type="entry name" value="Acyl_CoA_acyltransferase"/>
</dbReference>
<dbReference type="EMBL" id="VSSQ01031968">
    <property type="protein sequence ID" value="MPM83073.1"/>
    <property type="molecule type" value="Genomic_DNA"/>
</dbReference>
<dbReference type="Pfam" id="PF00583">
    <property type="entry name" value="Acetyltransf_1"/>
    <property type="match status" value="1"/>
</dbReference>
<dbReference type="CDD" id="cd04301">
    <property type="entry name" value="NAT_SF"/>
    <property type="match status" value="1"/>
</dbReference>